<protein>
    <submittedName>
        <fullName evidence="2">GNAT family N-acetyltransferase</fullName>
        <ecNumber evidence="2">2.3.-.-</ecNumber>
    </submittedName>
</protein>
<dbReference type="PROSITE" id="PS51186">
    <property type="entry name" value="GNAT"/>
    <property type="match status" value="1"/>
</dbReference>
<dbReference type="PANTHER" id="PTHR43792:SF9">
    <property type="entry name" value="RIBOSOMAL-PROTEIN-ALANINE ACETYLTRANSFERASE"/>
    <property type="match status" value="1"/>
</dbReference>
<dbReference type="InterPro" id="IPR016181">
    <property type="entry name" value="Acyl_CoA_acyltransferase"/>
</dbReference>
<comment type="caution">
    <text evidence="2">The sequence shown here is derived from an EMBL/GenBank/DDBJ whole genome shotgun (WGS) entry which is preliminary data.</text>
</comment>
<feature type="domain" description="N-acetyltransferase" evidence="1">
    <location>
        <begin position="12"/>
        <end position="176"/>
    </location>
</feature>
<keyword evidence="3" id="KW-1185">Reference proteome</keyword>
<evidence type="ECO:0000313" key="2">
    <source>
        <dbReference type="EMBL" id="MFD1020875.1"/>
    </source>
</evidence>
<dbReference type="SUPFAM" id="SSF55729">
    <property type="entry name" value="Acyl-CoA N-acyltransferases (Nat)"/>
    <property type="match status" value="1"/>
</dbReference>
<dbReference type="EC" id="2.3.-.-" evidence="2"/>
<dbReference type="InterPro" id="IPR000182">
    <property type="entry name" value="GNAT_dom"/>
</dbReference>
<gene>
    <name evidence="2" type="ORF">ACFQ2J_16930</name>
</gene>
<dbReference type="GO" id="GO:0016746">
    <property type="term" value="F:acyltransferase activity"/>
    <property type="evidence" value="ECO:0007669"/>
    <property type="project" value="UniProtKB-KW"/>
</dbReference>
<proteinExistence type="predicted"/>
<dbReference type="Proteomes" id="UP001596990">
    <property type="component" value="Unassembled WGS sequence"/>
</dbReference>
<reference evidence="3" key="1">
    <citation type="journal article" date="2019" name="Int. J. Syst. Evol. Microbiol.">
        <title>The Global Catalogue of Microorganisms (GCM) 10K type strain sequencing project: providing services to taxonomists for standard genome sequencing and annotation.</title>
        <authorList>
            <consortium name="The Broad Institute Genomics Platform"/>
            <consortium name="The Broad Institute Genome Sequencing Center for Infectious Disease"/>
            <person name="Wu L."/>
            <person name="Ma J."/>
        </authorList>
    </citation>
    <scope>NUCLEOTIDE SEQUENCE [LARGE SCALE GENOMIC DNA]</scope>
    <source>
        <strain evidence="3">CCUG 56607</strain>
    </source>
</reference>
<dbReference type="EMBL" id="JBHTKL010000006">
    <property type="protein sequence ID" value="MFD1020875.1"/>
    <property type="molecule type" value="Genomic_DNA"/>
</dbReference>
<dbReference type="PANTHER" id="PTHR43792">
    <property type="entry name" value="GNAT FAMILY, PUTATIVE (AFU_ORTHOLOGUE AFUA_3G00765)-RELATED-RELATED"/>
    <property type="match status" value="1"/>
</dbReference>
<sequence>MKQLPTFETERLILRDVEEKDLNAMFDYLSDREVVKHMGLAPAVFLEDVRNELDWYTSIKEEGTGMRWGITLKNTDQMIGSCGFLNRAPKHHRAEIGFELSRNHWGRGIASEAIHAVLSYGFQKLGLERVEALIETENLASQNMVERNGFQREGLLRHYEYTLGNFDDLLMYSLLRSEWKHR</sequence>
<dbReference type="RefSeq" id="WP_386063320.1">
    <property type="nucleotide sequence ID" value="NZ_JBHTKL010000006.1"/>
</dbReference>
<organism evidence="2 3">
    <name type="scientific">Thalassobacillus hwangdonensis</name>
    <dbReference type="NCBI Taxonomy" id="546108"/>
    <lineage>
        <taxon>Bacteria</taxon>
        <taxon>Bacillati</taxon>
        <taxon>Bacillota</taxon>
        <taxon>Bacilli</taxon>
        <taxon>Bacillales</taxon>
        <taxon>Bacillaceae</taxon>
        <taxon>Thalassobacillus</taxon>
    </lineage>
</organism>
<evidence type="ECO:0000313" key="3">
    <source>
        <dbReference type="Proteomes" id="UP001596990"/>
    </source>
</evidence>
<dbReference type="InterPro" id="IPR051531">
    <property type="entry name" value="N-acetyltransferase"/>
</dbReference>
<dbReference type="Gene3D" id="3.40.630.30">
    <property type="match status" value="1"/>
</dbReference>
<name>A0ABW3L6Q8_9BACI</name>
<evidence type="ECO:0000259" key="1">
    <source>
        <dbReference type="PROSITE" id="PS51186"/>
    </source>
</evidence>
<keyword evidence="2" id="KW-0012">Acyltransferase</keyword>
<dbReference type="Pfam" id="PF13302">
    <property type="entry name" value="Acetyltransf_3"/>
    <property type="match status" value="1"/>
</dbReference>
<keyword evidence="2" id="KW-0808">Transferase</keyword>
<accession>A0ABW3L6Q8</accession>